<evidence type="ECO:0000313" key="1">
    <source>
        <dbReference type="EMBL" id="GHI40098.1"/>
    </source>
</evidence>
<organism evidence="1 2">
    <name type="scientific">Streptomyces violascens</name>
    <dbReference type="NCBI Taxonomy" id="67381"/>
    <lineage>
        <taxon>Bacteria</taxon>
        <taxon>Bacillati</taxon>
        <taxon>Actinomycetota</taxon>
        <taxon>Actinomycetes</taxon>
        <taxon>Kitasatosporales</taxon>
        <taxon>Streptomycetaceae</taxon>
        <taxon>Streptomyces</taxon>
    </lineage>
</organism>
<proteinExistence type="predicted"/>
<dbReference type="Proteomes" id="UP001050808">
    <property type="component" value="Unassembled WGS sequence"/>
</dbReference>
<sequence>MGNLAAGLDTANGFHLVLESLVKKMVYDDSISNVTVTATANMIPNSFNVCKSIDYRLSWDNNGEARAGTFAINALNPNRVMGSHVEMRCKQYGIKY</sequence>
<name>A0ABQ3QS79_9ACTN</name>
<gene>
    <name evidence="1" type="ORF">Sviol_45060</name>
</gene>
<accession>A0ABQ3QS79</accession>
<comment type="caution">
    <text evidence="1">The sequence shown here is derived from an EMBL/GenBank/DDBJ whole genome shotgun (WGS) entry which is preliminary data.</text>
</comment>
<dbReference type="EMBL" id="BNDY01000017">
    <property type="protein sequence ID" value="GHI40098.1"/>
    <property type="molecule type" value="Genomic_DNA"/>
</dbReference>
<evidence type="ECO:0000313" key="2">
    <source>
        <dbReference type="Proteomes" id="UP001050808"/>
    </source>
</evidence>
<keyword evidence="2" id="KW-1185">Reference proteome</keyword>
<reference evidence="1" key="1">
    <citation type="submission" date="2024-05" db="EMBL/GenBank/DDBJ databases">
        <title>Whole genome shotgun sequence of Streptomyces violascens NBRC 12920.</title>
        <authorList>
            <person name="Komaki H."/>
            <person name="Tamura T."/>
        </authorList>
    </citation>
    <scope>NUCLEOTIDE SEQUENCE</scope>
    <source>
        <strain evidence="1">NBRC 12920</strain>
    </source>
</reference>
<protein>
    <submittedName>
        <fullName evidence="1">Uncharacterized protein</fullName>
    </submittedName>
</protein>
<dbReference type="RefSeq" id="WP_189971819.1">
    <property type="nucleotide sequence ID" value="NZ_BMUA01000055.1"/>
</dbReference>